<sequence>MPDHVLSQTCPDVPKTVAPKSYQRSHDFIRDSYPGSNLCPYCGRRWPTSIPILDSSPVPFRDVETASTSSAIQSIDPTASDRSTPSQTIFTGSGDGPGRILAASRPSAVYRDAKLTQSRIPRGMRASSSQLSEAVAKQSQNKSRRKISMRLTVFLARPDPWEILDEDEEPQWSLARELLKVALRPFVDEEPSLPVHFWFDSIFFPQFKDKPALSSVLQFDKRLVQNAHIKEGITELSDLDWERQTVAELFGENCPFRFSKTEGRYLFFLVFYEPLPPRPQVPAPRHIKTARSAVKPFKKEKGIKKELVKTEVKVQPALLIGSEFNSPSLSPSLSPVLPPSRASAEDQIEVITSDVDETRAGQKRARDSISSALSVEAEDEELSADPAFTAHGPAAGTRGVDTRRPSSRHPRKQTRK</sequence>
<comment type="caution">
    <text evidence="2">The sequence shown here is derived from an EMBL/GenBank/DDBJ whole genome shotgun (WGS) entry which is preliminary data.</text>
</comment>
<evidence type="ECO:0000313" key="3">
    <source>
        <dbReference type="Proteomes" id="UP000736672"/>
    </source>
</evidence>
<feature type="compositionally biased region" description="Basic and acidic residues" evidence="1">
    <location>
        <begin position="356"/>
        <end position="367"/>
    </location>
</feature>
<evidence type="ECO:0000313" key="2">
    <source>
        <dbReference type="EMBL" id="KAH7237860.1"/>
    </source>
</evidence>
<organism evidence="2 3">
    <name type="scientific">Fusarium solani</name>
    <name type="common">Filamentous fungus</name>
    <dbReference type="NCBI Taxonomy" id="169388"/>
    <lineage>
        <taxon>Eukaryota</taxon>
        <taxon>Fungi</taxon>
        <taxon>Dikarya</taxon>
        <taxon>Ascomycota</taxon>
        <taxon>Pezizomycotina</taxon>
        <taxon>Sordariomycetes</taxon>
        <taxon>Hypocreomycetidae</taxon>
        <taxon>Hypocreales</taxon>
        <taxon>Nectriaceae</taxon>
        <taxon>Fusarium</taxon>
        <taxon>Fusarium solani species complex</taxon>
    </lineage>
</organism>
<feature type="compositionally biased region" description="Polar residues" evidence="1">
    <location>
        <begin position="65"/>
        <end position="91"/>
    </location>
</feature>
<proteinExistence type="predicted"/>
<protein>
    <submittedName>
        <fullName evidence="2">Uncharacterized protein</fullName>
    </submittedName>
</protein>
<dbReference type="OrthoDB" id="5024834at2759"/>
<dbReference type="Proteomes" id="UP000736672">
    <property type="component" value="Unassembled WGS sequence"/>
</dbReference>
<feature type="region of interest" description="Disordered" evidence="1">
    <location>
        <begin position="352"/>
        <end position="416"/>
    </location>
</feature>
<keyword evidence="3" id="KW-1185">Reference proteome</keyword>
<feature type="region of interest" description="Disordered" evidence="1">
    <location>
        <begin position="64"/>
        <end position="97"/>
    </location>
</feature>
<gene>
    <name evidence="2" type="ORF">B0J15DRAFT_503051</name>
</gene>
<name>A0A9P9GG07_FUSSL</name>
<evidence type="ECO:0000256" key="1">
    <source>
        <dbReference type="SAM" id="MobiDB-lite"/>
    </source>
</evidence>
<feature type="compositionally biased region" description="Basic residues" evidence="1">
    <location>
        <begin position="405"/>
        <end position="416"/>
    </location>
</feature>
<dbReference type="EMBL" id="JAGTJS010000022">
    <property type="protein sequence ID" value="KAH7237860.1"/>
    <property type="molecule type" value="Genomic_DNA"/>
</dbReference>
<accession>A0A9P9GG07</accession>
<dbReference type="AlphaFoldDB" id="A0A9P9GG07"/>
<reference evidence="2" key="1">
    <citation type="journal article" date="2021" name="Nat. Commun.">
        <title>Genetic determinants of endophytism in the Arabidopsis root mycobiome.</title>
        <authorList>
            <person name="Mesny F."/>
            <person name="Miyauchi S."/>
            <person name="Thiergart T."/>
            <person name="Pickel B."/>
            <person name="Atanasova L."/>
            <person name="Karlsson M."/>
            <person name="Huettel B."/>
            <person name="Barry K.W."/>
            <person name="Haridas S."/>
            <person name="Chen C."/>
            <person name="Bauer D."/>
            <person name="Andreopoulos W."/>
            <person name="Pangilinan J."/>
            <person name="LaButti K."/>
            <person name="Riley R."/>
            <person name="Lipzen A."/>
            <person name="Clum A."/>
            <person name="Drula E."/>
            <person name="Henrissat B."/>
            <person name="Kohler A."/>
            <person name="Grigoriev I.V."/>
            <person name="Martin F.M."/>
            <person name="Hacquard S."/>
        </authorList>
    </citation>
    <scope>NUCLEOTIDE SEQUENCE</scope>
    <source>
        <strain evidence="2">FSSC 5 MPI-SDFR-AT-0091</strain>
    </source>
</reference>